<dbReference type="STRING" id="27349.A0A0L6UFY2"/>
<feature type="signal peptide" evidence="1">
    <location>
        <begin position="1"/>
        <end position="17"/>
    </location>
</feature>
<dbReference type="VEuPathDB" id="FungiDB:VP01_637g1"/>
<reference evidence="2 3" key="1">
    <citation type="submission" date="2015-08" db="EMBL/GenBank/DDBJ databases">
        <title>Next Generation Sequencing and Analysis of the Genome of Puccinia sorghi L Schw, the Causal Agent of Maize Common Rust.</title>
        <authorList>
            <person name="Rochi L."/>
            <person name="Burguener G."/>
            <person name="Darino M."/>
            <person name="Turjanski A."/>
            <person name="Kreff E."/>
            <person name="Dieguez M.J."/>
            <person name="Sacco F."/>
        </authorList>
    </citation>
    <scope>NUCLEOTIDE SEQUENCE [LARGE SCALE GENOMIC DNA]</scope>
    <source>
        <strain evidence="2 3">RO10H11247</strain>
    </source>
</reference>
<feature type="chain" id="PRO_5005567896" evidence="1">
    <location>
        <begin position="18"/>
        <end position="108"/>
    </location>
</feature>
<evidence type="ECO:0000313" key="2">
    <source>
        <dbReference type="EMBL" id="KNZ47448.1"/>
    </source>
</evidence>
<keyword evidence="1" id="KW-0732">Signal</keyword>
<protein>
    <submittedName>
        <fullName evidence="2">Uncharacterized protein</fullName>
    </submittedName>
</protein>
<organism evidence="2 3">
    <name type="scientific">Puccinia sorghi</name>
    <dbReference type="NCBI Taxonomy" id="27349"/>
    <lineage>
        <taxon>Eukaryota</taxon>
        <taxon>Fungi</taxon>
        <taxon>Dikarya</taxon>
        <taxon>Basidiomycota</taxon>
        <taxon>Pucciniomycotina</taxon>
        <taxon>Pucciniomycetes</taxon>
        <taxon>Pucciniales</taxon>
        <taxon>Pucciniaceae</taxon>
        <taxon>Puccinia</taxon>
    </lineage>
</organism>
<dbReference type="AlphaFoldDB" id="A0A0L6UFY2"/>
<name>A0A0L6UFY2_9BASI</name>
<evidence type="ECO:0000313" key="3">
    <source>
        <dbReference type="Proteomes" id="UP000037035"/>
    </source>
</evidence>
<keyword evidence="3" id="KW-1185">Reference proteome</keyword>
<dbReference type="EMBL" id="LAVV01011696">
    <property type="protein sequence ID" value="KNZ47448.1"/>
    <property type="molecule type" value="Genomic_DNA"/>
</dbReference>
<sequence>MINYFLLLLWLLVSVDHKEYLDTLSQQQNDVDPIQVYGIQWLLNLKHLGKATSMFLVSLLDRHLSLEIKRAVICYKSLNIKGKNYLEGPKKCYNCLVVGHLSQKANVF</sequence>
<proteinExistence type="predicted"/>
<evidence type="ECO:0000256" key="1">
    <source>
        <dbReference type="SAM" id="SignalP"/>
    </source>
</evidence>
<comment type="caution">
    <text evidence="2">The sequence shown here is derived from an EMBL/GenBank/DDBJ whole genome shotgun (WGS) entry which is preliminary data.</text>
</comment>
<accession>A0A0L6UFY2</accession>
<gene>
    <name evidence="2" type="ORF">VP01_637g1</name>
</gene>
<dbReference type="Proteomes" id="UP000037035">
    <property type="component" value="Unassembled WGS sequence"/>
</dbReference>